<keyword evidence="6 9" id="KW-1133">Transmembrane helix</keyword>
<feature type="transmembrane region" description="Helical" evidence="9">
    <location>
        <begin position="234"/>
        <end position="253"/>
    </location>
</feature>
<dbReference type="GO" id="GO:0016020">
    <property type="term" value="C:membrane"/>
    <property type="evidence" value="ECO:0007669"/>
    <property type="project" value="UniProtKB-SubCell"/>
</dbReference>
<comment type="similarity">
    <text evidence="2 8">Belongs to the cytochrome c oxidase subunit 3 family.</text>
</comment>
<comment type="subcellular location">
    <subcellularLocation>
        <location evidence="1">Membrane</location>
        <topology evidence="1">Multi-pass membrane protein</topology>
    </subcellularLocation>
</comment>
<keyword evidence="8 11" id="KW-0496">Mitochondrion</keyword>
<evidence type="ECO:0000256" key="5">
    <source>
        <dbReference type="ARBA" id="ARBA00022967"/>
    </source>
</evidence>
<feature type="transmembrane region" description="Helical" evidence="9">
    <location>
        <begin position="153"/>
        <end position="173"/>
    </location>
</feature>
<feature type="transmembrane region" description="Helical" evidence="9">
    <location>
        <begin position="121"/>
        <end position="141"/>
    </location>
</feature>
<dbReference type="SUPFAM" id="SSF81452">
    <property type="entry name" value="Cytochrome c oxidase subunit III-like"/>
    <property type="match status" value="1"/>
</dbReference>
<dbReference type="InterPro" id="IPR035973">
    <property type="entry name" value="Cyt_c_oxidase_su3-like_sf"/>
</dbReference>
<evidence type="ECO:0000256" key="6">
    <source>
        <dbReference type="ARBA" id="ARBA00022989"/>
    </source>
</evidence>
<feature type="transmembrane region" description="Helical" evidence="9">
    <location>
        <begin position="35"/>
        <end position="52"/>
    </location>
</feature>
<evidence type="ECO:0000256" key="1">
    <source>
        <dbReference type="ARBA" id="ARBA00004141"/>
    </source>
</evidence>
<geneLocation type="mitochondrion" evidence="11"/>
<protein>
    <recommendedName>
        <fullName evidence="3 8">Cytochrome c oxidase subunit 3</fullName>
    </recommendedName>
</protein>
<evidence type="ECO:0000256" key="2">
    <source>
        <dbReference type="ARBA" id="ARBA00010581"/>
    </source>
</evidence>
<feature type="transmembrane region" description="Helical" evidence="9">
    <location>
        <begin position="185"/>
        <end position="213"/>
    </location>
</feature>
<dbReference type="Pfam" id="PF00510">
    <property type="entry name" value="COX3"/>
    <property type="match status" value="1"/>
</dbReference>
<keyword evidence="5" id="KW-1278">Translocase</keyword>
<organism evidence="11">
    <name type="scientific">Dryinus sp. ZJUH_2016011</name>
    <dbReference type="NCBI Taxonomy" id="2491175"/>
    <lineage>
        <taxon>Eukaryota</taxon>
        <taxon>Metazoa</taxon>
        <taxon>Ecdysozoa</taxon>
        <taxon>Arthropoda</taxon>
        <taxon>Hexapoda</taxon>
        <taxon>Insecta</taxon>
        <taxon>Pterygota</taxon>
        <taxon>Neoptera</taxon>
        <taxon>Endopterygota</taxon>
        <taxon>Hymenoptera</taxon>
        <taxon>Apocrita</taxon>
        <taxon>Aculeata</taxon>
        <taxon>Chrysidoidea</taxon>
        <taxon>Dryinidae</taxon>
        <taxon>Dryininae</taxon>
        <taxon>Dryinus</taxon>
    </lineage>
</organism>
<evidence type="ECO:0000313" key="11">
    <source>
        <dbReference type="EMBL" id="AZL93197.1"/>
    </source>
</evidence>
<evidence type="ECO:0000256" key="3">
    <source>
        <dbReference type="ARBA" id="ARBA00015944"/>
    </source>
</evidence>
<dbReference type="GO" id="GO:0006123">
    <property type="term" value="P:mitochondrial electron transport, cytochrome c to oxygen"/>
    <property type="evidence" value="ECO:0007669"/>
    <property type="project" value="TreeGrafter"/>
</dbReference>
<keyword evidence="7 9" id="KW-0472">Membrane</keyword>
<dbReference type="PANTHER" id="PTHR11403">
    <property type="entry name" value="CYTOCHROME C OXIDASE SUBUNIT III"/>
    <property type="match status" value="1"/>
</dbReference>
<evidence type="ECO:0000256" key="9">
    <source>
        <dbReference type="SAM" id="Phobius"/>
    </source>
</evidence>
<dbReference type="GO" id="GO:0004129">
    <property type="term" value="F:cytochrome-c oxidase activity"/>
    <property type="evidence" value="ECO:0007669"/>
    <property type="project" value="InterPro"/>
</dbReference>
<dbReference type="InterPro" id="IPR013833">
    <property type="entry name" value="Cyt_c_oxidase_su3_a-hlx"/>
</dbReference>
<dbReference type="InterPro" id="IPR000298">
    <property type="entry name" value="Cyt_c_oxidase-like_su3"/>
</dbReference>
<evidence type="ECO:0000256" key="7">
    <source>
        <dbReference type="ARBA" id="ARBA00023136"/>
    </source>
</evidence>
<reference evidence="11" key="1">
    <citation type="journal article" date="2018" name="Mol. Phylogenet. Evol.">
        <title>Mitochondrial phylogenomics of the Hymenoptera.</title>
        <authorList>
            <person name="Tang P."/>
            <person name="Zhu J.C."/>
            <person name="Zheng B.Y."/>
            <person name="Wei S.J."/>
            <person name="Sharkey M."/>
            <person name="Chen X.X."/>
            <person name="Vogler A.P."/>
        </authorList>
    </citation>
    <scope>NUCLEOTIDE SEQUENCE</scope>
</reference>
<dbReference type="EMBL" id="MG923492">
    <property type="protein sequence ID" value="AZL93197.1"/>
    <property type="molecule type" value="Genomic_DNA"/>
</dbReference>
<dbReference type="GO" id="GO:0005739">
    <property type="term" value="C:mitochondrion"/>
    <property type="evidence" value="ECO:0007669"/>
    <property type="project" value="TreeGrafter"/>
</dbReference>
<name>A0A3S8V0M4_9HYME</name>
<dbReference type="PROSITE" id="PS50253">
    <property type="entry name" value="COX3"/>
    <property type="match status" value="1"/>
</dbReference>
<proteinExistence type="inferred from homology"/>
<keyword evidence="4 8" id="KW-0812">Transmembrane</keyword>
<feature type="domain" description="Heme-copper oxidase subunit III family profile" evidence="10">
    <location>
        <begin position="1"/>
        <end position="255"/>
    </location>
</feature>
<evidence type="ECO:0000259" key="10">
    <source>
        <dbReference type="PROSITE" id="PS50253"/>
    </source>
</evidence>
<accession>A0A3S8V0M4</accession>
<dbReference type="InterPro" id="IPR033945">
    <property type="entry name" value="Cyt_c_oxase_su3_dom"/>
</dbReference>
<dbReference type="AlphaFoldDB" id="A0A3S8V0M4"/>
<gene>
    <name evidence="11" type="primary">cox3</name>
</gene>
<feature type="transmembrane region" description="Helical" evidence="9">
    <location>
        <begin position="73"/>
        <end position="96"/>
    </location>
</feature>
<dbReference type="CDD" id="cd01665">
    <property type="entry name" value="Cyt_c_Oxidase_III"/>
    <property type="match status" value="1"/>
</dbReference>
<dbReference type="Gene3D" id="1.10.287.70">
    <property type="match status" value="1"/>
</dbReference>
<evidence type="ECO:0000256" key="8">
    <source>
        <dbReference type="RuleBase" id="RU003375"/>
    </source>
</evidence>
<dbReference type="Gene3D" id="1.20.120.80">
    <property type="entry name" value="Cytochrome c oxidase, subunit III, four-helix bundle"/>
    <property type="match status" value="1"/>
</dbReference>
<dbReference type="InterPro" id="IPR024791">
    <property type="entry name" value="Cyt_c/ubiquinol_Oxase_su3"/>
</dbReference>
<dbReference type="PANTHER" id="PTHR11403:SF7">
    <property type="entry name" value="CYTOCHROME C OXIDASE SUBUNIT 3"/>
    <property type="match status" value="1"/>
</dbReference>
<evidence type="ECO:0000256" key="4">
    <source>
        <dbReference type="ARBA" id="ARBA00022692"/>
    </source>
</evidence>
<comment type="function">
    <text evidence="8">Component of the cytochrome c oxidase, the last enzyme in the mitochondrial electron transport chain which drives oxidative phosphorylation. The respiratory chain contains 3 multisubunit complexes succinate dehydrogenase (complex II, CII), ubiquinol-cytochrome c oxidoreductase (cytochrome b-c1 complex, complex III, CIII) and cytochrome c oxidase (complex IV, CIV), that cooperate to transfer electrons derived from NADH and succinate to molecular oxygen, creating an electrochemical gradient over the inner membrane that drives transmembrane transport and the ATP synthase. Cytochrome c oxidase is the component of the respiratory chain that catalyzes the reduction of oxygen to water. Electrons originating from reduced cytochrome c in the intermembrane space (IMS) are transferred via the dinuclear copper A center (CU(A)) of subunit 2 and heme A of subunit 1 to the active site in subunit 1, a binuclear center (BNC) formed by heme A3 and copper B (CU(B)). The BNC reduces molecular oxygen to 2 water molecules using 4 electrons from cytochrome c in the IMS and 4 protons from the mitochondrial matrix.</text>
</comment>
<sequence length="255" mass="30082">MFHLVTNSPWPLIMSLNLMNLFLSSIMFMTSMNKFMIIFNLMLSIMIMFQWWRDMIRESTLQGMHTNKVCLGIKMGMILFIISEIFFFMSFFWVYFDILLSQDIELGLKFPPMGVTPFNPFNIPLLNTLILLSSGISVTWTHNSIINNMYINSIFSLIITIILGIYFTLMQIYEYVEAPFSMSDSLYGSIFFTATGFHGLHVCMGTIFLMIALKRLLKKEFSSIHHLNFESSSWYWHFVDVVWLFLYLFMYWLPT</sequence>